<keyword evidence="1" id="KW-0282">Flagellum</keyword>
<dbReference type="AlphaFoldDB" id="U5SEQ4"/>
<dbReference type="eggNOG" id="ENOG5033GVE">
    <property type="taxonomic scope" value="Bacteria"/>
</dbReference>
<dbReference type="STRING" id="1266845.Q783_09165"/>
<gene>
    <name evidence="1" type="ORF">Q783_09165</name>
</gene>
<keyword evidence="1" id="KW-0969">Cilium</keyword>
<dbReference type="PATRIC" id="fig|1266845.5.peg.1725"/>
<dbReference type="KEGG" id="caw:Q783_09165"/>
<dbReference type="HOGENOM" id="CLU_134904_0_0_9"/>
<accession>U5SEQ4</accession>
<sequence>MTTDTKWAELRTNVLENIMSLMNSWNGSAEEAVTIIADNQHHMDQLKVIEQKLSEDESFQYTSTERQLLTVIIPQQQQMMAVIRTEKNELMDKMRQINKKNQVRDNYVSVKRDSVFVDRGI</sequence>
<dbReference type="Proteomes" id="UP000017469">
    <property type="component" value="Chromosome"/>
</dbReference>
<name>U5SEQ4_9LACT</name>
<keyword evidence="1" id="KW-0966">Cell projection</keyword>
<evidence type="ECO:0000313" key="1">
    <source>
        <dbReference type="EMBL" id="AGY82352.1"/>
    </source>
</evidence>
<dbReference type="EMBL" id="CP006812">
    <property type="protein sequence ID" value="AGY82352.1"/>
    <property type="molecule type" value="Genomic_DNA"/>
</dbReference>
<protein>
    <submittedName>
        <fullName evidence="1">Flagellar cap protein</fullName>
    </submittedName>
</protein>
<organism evidence="1 2">
    <name type="scientific">Carnobacterium inhibens subsp. gilichinskyi</name>
    <dbReference type="NCBI Taxonomy" id="1266845"/>
    <lineage>
        <taxon>Bacteria</taxon>
        <taxon>Bacillati</taxon>
        <taxon>Bacillota</taxon>
        <taxon>Bacilli</taxon>
        <taxon>Lactobacillales</taxon>
        <taxon>Carnobacteriaceae</taxon>
        <taxon>Carnobacterium</taxon>
    </lineage>
</organism>
<dbReference type="RefSeq" id="WP_023179037.1">
    <property type="nucleotide sequence ID" value="NC_022606.1"/>
</dbReference>
<proteinExistence type="predicted"/>
<reference evidence="1 2" key="1">
    <citation type="journal article" date="2013" name="Genome Announc.">
        <title>Complete Genome Sequence of Carnobacterium gilichinskyi Strain WN1359T (DSM 27470T).</title>
        <authorList>
            <person name="Leonard M.T."/>
            <person name="Panayotova N."/>
            <person name="Farmerie W.G."/>
            <person name="Triplett E.W."/>
            <person name="Nicholson W.L."/>
        </authorList>
    </citation>
    <scope>NUCLEOTIDE SEQUENCE [LARGE SCALE GENOMIC DNA]</scope>
    <source>
        <strain evidence="1 2">WN1359</strain>
    </source>
</reference>
<evidence type="ECO:0000313" key="2">
    <source>
        <dbReference type="Proteomes" id="UP000017469"/>
    </source>
</evidence>